<dbReference type="AlphaFoldDB" id="A0A158JZS5"/>
<reference evidence="1 2" key="1">
    <citation type="submission" date="2016-01" db="EMBL/GenBank/DDBJ databases">
        <authorList>
            <person name="Oliw E.H."/>
        </authorList>
    </citation>
    <scope>NUCLEOTIDE SEQUENCE [LARGE SCALE GENOMIC DNA]</scope>
    <source>
        <strain evidence="1">LMG 27134</strain>
    </source>
</reference>
<gene>
    <name evidence="1" type="ORF">AWB69_09114</name>
</gene>
<dbReference type="Proteomes" id="UP000054683">
    <property type="component" value="Unassembled WGS sequence"/>
</dbReference>
<evidence type="ECO:0000313" key="2">
    <source>
        <dbReference type="Proteomes" id="UP000054683"/>
    </source>
</evidence>
<proteinExistence type="predicted"/>
<dbReference type="RefSeq" id="WP_062093094.1">
    <property type="nucleotide sequence ID" value="NZ_FCOK02000145.1"/>
</dbReference>
<dbReference type="OrthoDB" id="9066681at2"/>
<protein>
    <submittedName>
        <fullName evidence="1">Uncharacterized protein</fullName>
    </submittedName>
</protein>
<dbReference type="EMBL" id="FCOK02000145">
    <property type="protein sequence ID" value="SAL73973.1"/>
    <property type="molecule type" value="Genomic_DNA"/>
</dbReference>
<sequence length="399" mass="45270">MSEYQYYEFAAVDQLLTEQAQSELRSRSTRATITASCFINEYYWGNLKGEPLDWVERFFDAHVYSSSWGNCRLLLRIPRDVIDAKLILDCVGSPTLSASASMPTAFAVNRTAQHSILDWSFNDDSGEHARFYEQADGPGWMARLLPLRDELLSGDTRPLYLGWLARLGNGELRDSDCEPPLPNGLQTLTPAQASLAEFMMLDPDWLAAAAETSPPLSADVDDDARFEPWLLELTAAEMRDALRQLLRGNARETERGLRTRFLNWDRARNPGAPEPVTRRTVAEIDARRDAARALRLRRERAANDAAEVRRIAERRRYLDSLVEHESTTWERIDTTLQRGSGHAYGQAFQLLQDLAEAYACVKNDAAFRRGLVRLMAKHGNRGAWVKRLMNGGFMWTPKT</sequence>
<accession>A0A158JZS5</accession>
<evidence type="ECO:0000313" key="1">
    <source>
        <dbReference type="EMBL" id="SAL73973.1"/>
    </source>
</evidence>
<name>A0A158JZS5_9BURK</name>
<organism evidence="1 2">
    <name type="scientific">Caballeronia udeis</name>
    <dbReference type="NCBI Taxonomy" id="1232866"/>
    <lineage>
        <taxon>Bacteria</taxon>
        <taxon>Pseudomonadati</taxon>
        <taxon>Pseudomonadota</taxon>
        <taxon>Betaproteobacteria</taxon>
        <taxon>Burkholderiales</taxon>
        <taxon>Burkholderiaceae</taxon>
        <taxon>Caballeronia</taxon>
    </lineage>
</organism>